<evidence type="ECO:0000259" key="13">
    <source>
        <dbReference type="Pfam" id="PF13733"/>
    </source>
</evidence>
<accession>F6X2H2</accession>
<dbReference type="PANTHER" id="PTHR19300">
    <property type="entry name" value="BETA-1,4-GALACTOSYLTRANSFERASE"/>
    <property type="match status" value="1"/>
</dbReference>
<keyword evidence="6" id="KW-0812">Transmembrane</keyword>
<evidence type="ECO:0000256" key="8">
    <source>
        <dbReference type="ARBA" id="ARBA00022989"/>
    </source>
</evidence>
<evidence type="ECO:0000256" key="9">
    <source>
        <dbReference type="ARBA" id="ARBA00023136"/>
    </source>
</evidence>
<evidence type="ECO:0000256" key="10">
    <source>
        <dbReference type="ARBA" id="ARBA00023180"/>
    </source>
</evidence>
<dbReference type="PANTHER" id="PTHR19300:SF61">
    <property type="entry name" value="BETA-1,4-N-ACETYLGALACTOSAMINYLTRANSFERASE"/>
    <property type="match status" value="1"/>
</dbReference>
<dbReference type="Gene3D" id="3.90.550.10">
    <property type="entry name" value="Spore Coat Polysaccharide Biosynthesis Protein SpsA, Chain A"/>
    <property type="match status" value="1"/>
</dbReference>
<dbReference type="OMA" id="ENDHCTY"/>
<dbReference type="STRING" id="7719.ENSCINP00000005191"/>
<evidence type="ECO:0000313" key="15">
    <source>
        <dbReference type="Proteomes" id="UP000008144"/>
    </source>
</evidence>
<dbReference type="InterPro" id="IPR003859">
    <property type="entry name" value="Galactosyl_T"/>
</dbReference>
<dbReference type="Pfam" id="PF02709">
    <property type="entry name" value="Glyco_transf_7C"/>
    <property type="match status" value="1"/>
</dbReference>
<proteinExistence type="inferred from homology"/>
<keyword evidence="8" id="KW-1133">Transmembrane helix</keyword>
<keyword evidence="15" id="KW-1185">Reference proteome</keyword>
<evidence type="ECO:0000256" key="5">
    <source>
        <dbReference type="ARBA" id="ARBA00022679"/>
    </source>
</evidence>
<dbReference type="GO" id="GO:0005794">
    <property type="term" value="C:Golgi apparatus"/>
    <property type="evidence" value="ECO:0000318"/>
    <property type="project" value="GO_Central"/>
</dbReference>
<keyword evidence="10 11" id="KW-0325">Glycoprotein</keyword>
<evidence type="ECO:0000256" key="4">
    <source>
        <dbReference type="ARBA" id="ARBA00022676"/>
    </source>
</evidence>
<dbReference type="InterPro" id="IPR027791">
    <property type="entry name" value="Galactosyl_T_C"/>
</dbReference>
<dbReference type="GeneTree" id="ENSGT00940000163971"/>
<keyword evidence="5 11" id="KW-0808">Transferase</keyword>
<evidence type="ECO:0000313" key="14">
    <source>
        <dbReference type="Ensembl" id="ENSCINP00000005191.3"/>
    </source>
</evidence>
<comment type="pathway">
    <text evidence="2 11">Protein modification; protein glycosylation.</text>
</comment>
<dbReference type="Ensembl" id="ENSCINT00000005191.3">
    <property type="protein sequence ID" value="ENSCINP00000005191.3"/>
    <property type="gene ID" value="ENSCING00000002552.3"/>
</dbReference>
<reference evidence="14" key="2">
    <citation type="submission" date="2025-08" db="UniProtKB">
        <authorList>
            <consortium name="Ensembl"/>
        </authorList>
    </citation>
    <scope>IDENTIFICATION</scope>
</reference>
<dbReference type="AlphaFoldDB" id="F6X2H2"/>
<comment type="subcellular location">
    <subcellularLocation>
        <location evidence="1">Membrane</location>
        <topology evidence="1">Single-pass type II membrane protein</topology>
    </subcellularLocation>
</comment>
<dbReference type="Pfam" id="PF13733">
    <property type="entry name" value="Glyco_transf_7N"/>
    <property type="match status" value="1"/>
</dbReference>
<dbReference type="GO" id="GO:0008378">
    <property type="term" value="F:galactosyltransferase activity"/>
    <property type="evidence" value="ECO:0000318"/>
    <property type="project" value="GO_Central"/>
</dbReference>
<feature type="domain" description="Galactosyltransferase C-terminal" evidence="12">
    <location>
        <begin position="237"/>
        <end position="314"/>
    </location>
</feature>
<evidence type="ECO:0000256" key="2">
    <source>
        <dbReference type="ARBA" id="ARBA00004922"/>
    </source>
</evidence>
<name>F6X2H2_CIOIN</name>
<evidence type="ECO:0000256" key="3">
    <source>
        <dbReference type="ARBA" id="ARBA00005735"/>
    </source>
</evidence>
<dbReference type="SUPFAM" id="SSF53448">
    <property type="entry name" value="Nucleotide-diphospho-sugar transferases"/>
    <property type="match status" value="1"/>
</dbReference>
<dbReference type="EC" id="2.4.1.-" evidence="11"/>
<evidence type="ECO:0000256" key="1">
    <source>
        <dbReference type="ARBA" id="ARBA00004606"/>
    </source>
</evidence>
<organism evidence="14 15">
    <name type="scientific">Ciona intestinalis</name>
    <name type="common">Transparent sea squirt</name>
    <name type="synonym">Ascidia intestinalis</name>
    <dbReference type="NCBI Taxonomy" id="7719"/>
    <lineage>
        <taxon>Eukaryota</taxon>
        <taxon>Metazoa</taxon>
        <taxon>Chordata</taxon>
        <taxon>Tunicata</taxon>
        <taxon>Ascidiacea</taxon>
        <taxon>Phlebobranchia</taxon>
        <taxon>Cionidae</taxon>
        <taxon>Ciona</taxon>
    </lineage>
</organism>
<dbReference type="InterPro" id="IPR029044">
    <property type="entry name" value="Nucleotide-diphossugar_trans"/>
</dbReference>
<comment type="similarity">
    <text evidence="3 11">Belongs to the glycosyltransferase 7 family.</text>
</comment>
<dbReference type="GO" id="GO:0016020">
    <property type="term" value="C:membrane"/>
    <property type="evidence" value="ECO:0007669"/>
    <property type="project" value="UniProtKB-SubCell"/>
</dbReference>
<evidence type="ECO:0000256" key="7">
    <source>
        <dbReference type="ARBA" id="ARBA00022968"/>
    </source>
</evidence>
<comment type="function">
    <text evidence="11">Catalyses the transfer of galactose onto proteins or lipids.</text>
</comment>
<evidence type="ECO:0000256" key="6">
    <source>
        <dbReference type="ARBA" id="ARBA00022692"/>
    </source>
</evidence>
<reference evidence="15" key="1">
    <citation type="journal article" date="2002" name="Science">
        <title>The draft genome of Ciona intestinalis: insights into chordate and vertebrate origins.</title>
        <authorList>
            <person name="Dehal P."/>
            <person name="Satou Y."/>
            <person name="Campbell R.K."/>
            <person name="Chapman J."/>
            <person name="Degnan B."/>
            <person name="De Tomaso A."/>
            <person name="Davidson B."/>
            <person name="Di Gregorio A."/>
            <person name="Gelpke M."/>
            <person name="Goodstein D.M."/>
            <person name="Harafuji N."/>
            <person name="Hastings K.E."/>
            <person name="Ho I."/>
            <person name="Hotta K."/>
            <person name="Huang W."/>
            <person name="Kawashima T."/>
            <person name="Lemaire P."/>
            <person name="Martinez D."/>
            <person name="Meinertzhagen I.A."/>
            <person name="Necula S."/>
            <person name="Nonaka M."/>
            <person name="Putnam N."/>
            <person name="Rash S."/>
            <person name="Saiga H."/>
            <person name="Satake M."/>
            <person name="Terry A."/>
            <person name="Yamada L."/>
            <person name="Wang H.G."/>
            <person name="Awazu S."/>
            <person name="Azumi K."/>
            <person name="Boore J."/>
            <person name="Branno M."/>
            <person name="Chin-Bow S."/>
            <person name="DeSantis R."/>
            <person name="Doyle S."/>
            <person name="Francino P."/>
            <person name="Keys D.N."/>
            <person name="Haga S."/>
            <person name="Hayashi H."/>
            <person name="Hino K."/>
            <person name="Imai K.S."/>
            <person name="Inaba K."/>
            <person name="Kano S."/>
            <person name="Kobayashi K."/>
            <person name="Kobayashi M."/>
            <person name="Lee B.I."/>
            <person name="Makabe K.W."/>
            <person name="Manohar C."/>
            <person name="Matassi G."/>
            <person name="Medina M."/>
            <person name="Mochizuki Y."/>
            <person name="Mount S."/>
            <person name="Morishita T."/>
            <person name="Miura S."/>
            <person name="Nakayama A."/>
            <person name="Nishizaka S."/>
            <person name="Nomoto H."/>
            <person name="Ohta F."/>
            <person name="Oishi K."/>
            <person name="Rigoutsos I."/>
            <person name="Sano M."/>
            <person name="Sasaki A."/>
            <person name="Sasakura Y."/>
            <person name="Shoguchi E."/>
            <person name="Shin-i T."/>
            <person name="Spagnuolo A."/>
            <person name="Stainier D."/>
            <person name="Suzuki M.M."/>
            <person name="Tassy O."/>
            <person name="Takatori N."/>
            <person name="Tokuoka M."/>
            <person name="Yagi K."/>
            <person name="Yoshizaki F."/>
            <person name="Wada S."/>
            <person name="Zhang C."/>
            <person name="Hyatt P.D."/>
            <person name="Larimer F."/>
            <person name="Detter C."/>
            <person name="Doggett N."/>
            <person name="Glavina T."/>
            <person name="Hawkins T."/>
            <person name="Richardson P."/>
            <person name="Lucas S."/>
            <person name="Kohara Y."/>
            <person name="Levine M."/>
            <person name="Satoh N."/>
            <person name="Rokhsar D.S."/>
        </authorList>
    </citation>
    <scope>NUCLEOTIDE SEQUENCE [LARGE SCALE GENOMIC DNA]</scope>
</reference>
<keyword evidence="4 11" id="KW-0328">Glycosyltransferase</keyword>
<protein>
    <recommendedName>
        <fullName evidence="11">Beta-1,4-galactosyltransferase</fullName>
        <ecNumber evidence="11">2.4.1.-</ecNumber>
    </recommendedName>
</protein>
<dbReference type="InParanoid" id="F6X2H2"/>
<keyword evidence="7 11" id="KW-0735">Signal-anchor</keyword>
<dbReference type="HOGENOM" id="CLU_044391_0_0_1"/>
<evidence type="ECO:0000256" key="11">
    <source>
        <dbReference type="RuleBase" id="RU368121"/>
    </source>
</evidence>
<dbReference type="PRINTS" id="PR02050">
    <property type="entry name" value="B14GALTRFASE"/>
</dbReference>
<evidence type="ECO:0000259" key="12">
    <source>
        <dbReference type="Pfam" id="PF02709"/>
    </source>
</evidence>
<dbReference type="UniPathway" id="UPA00378"/>
<dbReference type="Proteomes" id="UP000008144">
    <property type="component" value="Unassembled WGS sequence"/>
</dbReference>
<keyword evidence="9" id="KW-0472">Membrane</keyword>
<dbReference type="GO" id="GO:0005975">
    <property type="term" value="P:carbohydrate metabolic process"/>
    <property type="evidence" value="ECO:0007669"/>
    <property type="project" value="InterPro"/>
</dbReference>
<dbReference type="InterPro" id="IPR027995">
    <property type="entry name" value="Galactosyl_T_N"/>
</dbReference>
<sequence>KSTKVKLLKLTCCVFLVQIGLLLIGVTCFRYASSRPEPYPALQRLVNHVDRFLWSRFHLDSISVELEGDDVVGYLPSTSKVASDDATLDFCDPSAAKLIGALMFPLPPTPPPSYDVISKNNLQVTPGGSYRPPKCRARYKVAVIVPFRDRENHLKHLLSHLHPILQRQQIEYTIYVIRQVHGSLFNRAILMNIGFAQALLEDDYDCYIFHDVDLLLENDHCTYHCPKISDHDRSNPRHLSMSVDKFHYDEATKMEVFGGVSVFTKEQFLSVNGFSNLYWGWGAEDDDLFLRTWRRGYKIDRSETEKCTYRMIAHSHDGENPMS</sequence>
<reference evidence="14" key="3">
    <citation type="submission" date="2025-09" db="UniProtKB">
        <authorList>
            <consortium name="Ensembl"/>
        </authorList>
    </citation>
    <scope>IDENTIFICATION</scope>
</reference>
<feature type="domain" description="Galactosyltransferase N-terminal" evidence="13">
    <location>
        <begin position="96"/>
        <end position="226"/>
    </location>
</feature>